<keyword evidence="1" id="KW-1133">Transmembrane helix</keyword>
<dbReference type="OrthoDB" id="2371584at2759"/>
<keyword evidence="1" id="KW-0472">Membrane</keyword>
<keyword evidence="3" id="KW-1185">Reference proteome</keyword>
<organism evidence="2 3">
    <name type="scientific">Modicella reniformis</name>
    <dbReference type="NCBI Taxonomy" id="1440133"/>
    <lineage>
        <taxon>Eukaryota</taxon>
        <taxon>Fungi</taxon>
        <taxon>Fungi incertae sedis</taxon>
        <taxon>Mucoromycota</taxon>
        <taxon>Mortierellomycotina</taxon>
        <taxon>Mortierellomycetes</taxon>
        <taxon>Mortierellales</taxon>
        <taxon>Mortierellaceae</taxon>
        <taxon>Modicella</taxon>
    </lineage>
</organism>
<accession>A0A9P6M8C9</accession>
<keyword evidence="1" id="KW-0812">Transmembrane</keyword>
<proteinExistence type="predicted"/>
<dbReference type="EMBL" id="JAAAHW010004240">
    <property type="protein sequence ID" value="KAF9976750.1"/>
    <property type="molecule type" value="Genomic_DNA"/>
</dbReference>
<feature type="transmembrane region" description="Helical" evidence="1">
    <location>
        <begin position="12"/>
        <end position="33"/>
    </location>
</feature>
<gene>
    <name evidence="2" type="ORF">BGZ65_007692</name>
</gene>
<reference evidence="2" key="1">
    <citation type="journal article" date="2020" name="Fungal Divers.">
        <title>Resolving the Mortierellaceae phylogeny through synthesis of multi-gene phylogenetics and phylogenomics.</title>
        <authorList>
            <person name="Vandepol N."/>
            <person name="Liber J."/>
            <person name="Desiro A."/>
            <person name="Na H."/>
            <person name="Kennedy M."/>
            <person name="Barry K."/>
            <person name="Grigoriev I.V."/>
            <person name="Miller A.N."/>
            <person name="O'Donnell K."/>
            <person name="Stajich J.E."/>
            <person name="Bonito G."/>
        </authorList>
    </citation>
    <scope>NUCLEOTIDE SEQUENCE</scope>
    <source>
        <strain evidence="2">MES-2147</strain>
    </source>
</reference>
<evidence type="ECO:0000256" key="1">
    <source>
        <dbReference type="SAM" id="Phobius"/>
    </source>
</evidence>
<dbReference type="AlphaFoldDB" id="A0A9P6M8C9"/>
<sequence length="208" mass="23609">MGLRTAIITFETIILFFSLLAFGLDMYLISTYIENHNVVFLWRFYVQTGITGVWILFFLASLIVILVQHRRHRYQPTSPPGPSNMGSVTDRRSMGQVVLSVSRVLFSLGLVVAMLYITVRALINENRSVLVLPNPRESPQYKSLNENFSSYDPKNLLHCPGNKSGDSLWLLCDFDRSIISAMTIVAVLAVFEALFKFVHENRPGSVKY</sequence>
<name>A0A9P6M8C9_9FUNG</name>
<feature type="transmembrane region" description="Helical" evidence="1">
    <location>
        <begin position="101"/>
        <end position="123"/>
    </location>
</feature>
<evidence type="ECO:0008006" key="4">
    <source>
        <dbReference type="Google" id="ProtNLM"/>
    </source>
</evidence>
<feature type="transmembrane region" description="Helical" evidence="1">
    <location>
        <begin position="178"/>
        <end position="198"/>
    </location>
</feature>
<dbReference type="Proteomes" id="UP000749646">
    <property type="component" value="Unassembled WGS sequence"/>
</dbReference>
<comment type="caution">
    <text evidence="2">The sequence shown here is derived from an EMBL/GenBank/DDBJ whole genome shotgun (WGS) entry which is preliminary data.</text>
</comment>
<evidence type="ECO:0000313" key="3">
    <source>
        <dbReference type="Proteomes" id="UP000749646"/>
    </source>
</evidence>
<protein>
    <recommendedName>
        <fullName evidence="4">Transmembrane protein</fullName>
    </recommendedName>
</protein>
<evidence type="ECO:0000313" key="2">
    <source>
        <dbReference type="EMBL" id="KAF9976750.1"/>
    </source>
</evidence>
<feature type="transmembrane region" description="Helical" evidence="1">
    <location>
        <begin position="45"/>
        <end position="67"/>
    </location>
</feature>